<accession>A0A8X6K0K6</accession>
<feature type="domain" description="C2H2-type" evidence="7">
    <location>
        <begin position="350"/>
        <end position="377"/>
    </location>
</feature>
<reference evidence="8" key="1">
    <citation type="submission" date="2020-08" db="EMBL/GenBank/DDBJ databases">
        <title>Multicomponent nature underlies the extraordinary mechanical properties of spider dragline silk.</title>
        <authorList>
            <person name="Kono N."/>
            <person name="Nakamura H."/>
            <person name="Mori M."/>
            <person name="Yoshida Y."/>
            <person name="Ohtoshi R."/>
            <person name="Malay A.D."/>
            <person name="Moran D.A.P."/>
            <person name="Tomita M."/>
            <person name="Numata K."/>
            <person name="Arakawa K."/>
        </authorList>
    </citation>
    <scope>NUCLEOTIDE SEQUENCE</scope>
</reference>
<keyword evidence="4" id="KW-0862">Zinc</keyword>
<comment type="caution">
    <text evidence="8">The sequence shown here is derived from an EMBL/GenBank/DDBJ whole genome shotgun (WGS) entry which is preliminary data.</text>
</comment>
<proteinExistence type="predicted"/>
<keyword evidence="2" id="KW-0677">Repeat</keyword>
<dbReference type="OrthoDB" id="6414306at2759"/>
<dbReference type="InterPro" id="IPR036236">
    <property type="entry name" value="Znf_C2H2_sf"/>
</dbReference>
<gene>
    <name evidence="8" type="primary">AVEN_178195_1</name>
    <name evidence="8" type="ORF">TNIN_195481</name>
</gene>
<dbReference type="SUPFAM" id="SSF57667">
    <property type="entry name" value="beta-beta-alpha zinc fingers"/>
    <property type="match status" value="2"/>
</dbReference>
<keyword evidence="3 5" id="KW-0863">Zinc-finger</keyword>
<organism evidence="8 9">
    <name type="scientific">Trichonephila inaurata madagascariensis</name>
    <dbReference type="NCBI Taxonomy" id="2747483"/>
    <lineage>
        <taxon>Eukaryota</taxon>
        <taxon>Metazoa</taxon>
        <taxon>Ecdysozoa</taxon>
        <taxon>Arthropoda</taxon>
        <taxon>Chelicerata</taxon>
        <taxon>Arachnida</taxon>
        <taxon>Araneae</taxon>
        <taxon>Araneomorphae</taxon>
        <taxon>Entelegynae</taxon>
        <taxon>Araneoidea</taxon>
        <taxon>Nephilidae</taxon>
        <taxon>Trichonephila</taxon>
        <taxon>Trichonephila inaurata</taxon>
    </lineage>
</organism>
<dbReference type="Proteomes" id="UP000886998">
    <property type="component" value="Unassembled WGS sequence"/>
</dbReference>
<dbReference type="PANTHER" id="PTHR24379:SF121">
    <property type="entry name" value="C2H2-TYPE DOMAIN-CONTAINING PROTEIN"/>
    <property type="match status" value="1"/>
</dbReference>
<dbReference type="SMART" id="SM00355">
    <property type="entry name" value="ZnF_C2H2"/>
    <property type="match status" value="15"/>
</dbReference>
<evidence type="ECO:0000313" key="8">
    <source>
        <dbReference type="EMBL" id="GFS51844.1"/>
    </source>
</evidence>
<sequence length="1196" mass="136692">MHPDDMMETKKKSPMGLNLKNLKTTEKRCKKCGFVTFCLRVLYTHTGKCQGQLIGSLVCCYCKRKFNYLSLFKQHKRTCAKFNRKKNILIERNSKEICSKQPTISKKTVTVVEKHTIACPVCLEIFSSREKYDVHVRKGSCDPKKPFKKQNFSARKSISKGRREVKQPVDDWPSDSEDPFTDYKFSLRKPTKKKSNIRPYLKKSDISCIWCRDTFSSKQLFMKHIEKNYDCAAAFYLQNSRRARLKSSFTARKSFGIKQPIVARKSFSRFNHVKVPSAFNFNVINGSARKSLPGTRKQFIKNAKNSLNQAKILNQCPVCYESFPDSFNFFQHQKRLNHWGKATKSTNNISKCPFCEKQFYHVRARNAHLRHHADKSEEEIKLFLKNSTCDICSQIFASETMKYQHMKIEHPKVVFDMNSRENRKNDKQSLLPLVIKQKLKEYPNTCPICSKNFPSTYYRNKHFQKKHLDSELECKFCPQRYNSVEDLEYHMQKAHYNSFKFECLACKINLATAPHVVLHVTKVHADQDPKSIIRCRVNESVLMSEKSYTSNELTRNFSEKVSRDKEFYCDVCKVSFLRLCGLQSHRQSRSHRCTLEKSLDAMHKSLSDLPPSPPPVPKKQIKHPEILTCNECFEEFTTVKDFVPHRLSHFSVQGKYLKINEDNFYTCEICGEISDSHSKVQLHLFWHLQVESTATEKNSVKAKGKNDPIVPDRLSGQQVAKKSFAKQSPKSQQEIVIGGVKKSLFTCEFCNIGFPTQSHYSLHVRKFCRMKPTSVKNYSKIGTENKDSISDETSSIHLPGISSLKKHVVNLQNINLEHCSICNCLFSTTLKETHENICEKCVINDSEINKDLNEIKSNMELQSVVAACISCALPFDNPQAFSEHMLACHKSASNSMPVKETDDSSKNTVHCTACNCLFFCSEALKNHNDFCSNSSCCDFDADSVTDILKAASKLENLTAACISCSLGFDSVQNFNEHMLLHQDPGLAETEDHNKDNQSSLNGPHILSGEESLSTNANSVISFENMEQDSEEMENTVHKTRRRSSSEKSLEFASSLSNDSLWFASDSSKTNQTSHSLISSAQKSDVNDSINKLRENFSQLLCILINDPELMEHLGFGKQPVDDVLTKVLQKMGQTPVLKDAHISEIDCLRRNIRILLDFCLKDQIMELIGSGKTSTDEIVDEALKMFCIEKTSVTSE</sequence>
<dbReference type="GO" id="GO:0008270">
    <property type="term" value="F:zinc ion binding"/>
    <property type="evidence" value="ECO:0007669"/>
    <property type="project" value="UniProtKB-KW"/>
</dbReference>
<dbReference type="InterPro" id="IPR013087">
    <property type="entry name" value="Znf_C2H2_type"/>
</dbReference>
<evidence type="ECO:0000259" key="7">
    <source>
        <dbReference type="PROSITE" id="PS50157"/>
    </source>
</evidence>
<keyword evidence="1" id="KW-0479">Metal-binding</keyword>
<keyword evidence="9" id="KW-1185">Reference proteome</keyword>
<evidence type="ECO:0000256" key="3">
    <source>
        <dbReference type="ARBA" id="ARBA00022771"/>
    </source>
</evidence>
<protein>
    <submittedName>
        <fullName evidence="8">C2H2-type domain-containing protein</fullName>
    </submittedName>
</protein>
<dbReference type="Gene3D" id="3.30.160.60">
    <property type="entry name" value="Classic Zinc Finger"/>
    <property type="match status" value="2"/>
</dbReference>
<dbReference type="AlphaFoldDB" id="A0A8X6K0K6"/>
<evidence type="ECO:0000256" key="1">
    <source>
        <dbReference type="ARBA" id="ARBA00022723"/>
    </source>
</evidence>
<dbReference type="PANTHER" id="PTHR24379">
    <property type="entry name" value="KRAB AND ZINC FINGER DOMAIN-CONTAINING"/>
    <property type="match status" value="1"/>
</dbReference>
<dbReference type="EMBL" id="BMAV01026600">
    <property type="protein sequence ID" value="GFS51844.1"/>
    <property type="molecule type" value="Genomic_DNA"/>
</dbReference>
<evidence type="ECO:0000256" key="4">
    <source>
        <dbReference type="ARBA" id="ARBA00022833"/>
    </source>
</evidence>
<name>A0A8X6K0K6_9ARAC</name>
<evidence type="ECO:0000256" key="2">
    <source>
        <dbReference type="ARBA" id="ARBA00022737"/>
    </source>
</evidence>
<feature type="region of interest" description="Disordered" evidence="6">
    <location>
        <begin position="987"/>
        <end position="1007"/>
    </location>
</feature>
<dbReference type="PROSITE" id="PS50157">
    <property type="entry name" value="ZINC_FINGER_C2H2_2"/>
    <property type="match status" value="1"/>
</dbReference>
<feature type="region of interest" description="Disordered" evidence="6">
    <location>
        <begin position="152"/>
        <end position="175"/>
    </location>
</feature>
<evidence type="ECO:0000313" key="9">
    <source>
        <dbReference type="Proteomes" id="UP000886998"/>
    </source>
</evidence>
<dbReference type="PROSITE" id="PS00028">
    <property type="entry name" value="ZINC_FINGER_C2H2_1"/>
    <property type="match status" value="9"/>
</dbReference>
<evidence type="ECO:0000256" key="6">
    <source>
        <dbReference type="SAM" id="MobiDB-lite"/>
    </source>
</evidence>
<feature type="region of interest" description="Disordered" evidence="6">
    <location>
        <begin position="1023"/>
        <end position="1048"/>
    </location>
</feature>
<evidence type="ECO:0000256" key="5">
    <source>
        <dbReference type="PROSITE-ProRule" id="PRU00042"/>
    </source>
</evidence>